<dbReference type="Pfam" id="PF00327">
    <property type="entry name" value="Ribosomal_L30"/>
    <property type="match status" value="1"/>
</dbReference>
<evidence type="ECO:0000313" key="7">
    <source>
        <dbReference type="Proteomes" id="UP001648503"/>
    </source>
</evidence>
<keyword evidence="2" id="KW-0689">Ribosomal protein</keyword>
<dbReference type="InterPro" id="IPR036919">
    <property type="entry name" value="Ribo_uL30_ferredoxin-like_sf"/>
</dbReference>
<proteinExistence type="inferred from homology"/>
<evidence type="ECO:0000256" key="4">
    <source>
        <dbReference type="ARBA" id="ARBA00035281"/>
    </source>
</evidence>
<comment type="similarity">
    <text evidence="1">Belongs to the universal ribosomal protein uL30 family.</text>
</comment>
<gene>
    <name evidence="6" type="ORF">BASA50_006871</name>
</gene>
<accession>A0ABQ8F8S4</accession>
<dbReference type="CDD" id="cd01658">
    <property type="entry name" value="Ribosomal_L30"/>
    <property type="match status" value="1"/>
</dbReference>
<feature type="domain" description="Large ribosomal subunit protein uL30-like ferredoxin-like fold" evidence="5">
    <location>
        <begin position="141"/>
        <end position="190"/>
    </location>
</feature>
<evidence type="ECO:0000256" key="3">
    <source>
        <dbReference type="ARBA" id="ARBA00023274"/>
    </source>
</evidence>
<evidence type="ECO:0000259" key="5">
    <source>
        <dbReference type="Pfam" id="PF00327"/>
    </source>
</evidence>
<dbReference type="Proteomes" id="UP001648503">
    <property type="component" value="Unassembled WGS sequence"/>
</dbReference>
<evidence type="ECO:0000313" key="6">
    <source>
        <dbReference type="EMBL" id="KAH6594174.1"/>
    </source>
</evidence>
<dbReference type="InterPro" id="IPR016082">
    <property type="entry name" value="Ribosomal_uL30_ferredoxin-like"/>
</dbReference>
<organism evidence="6 7">
    <name type="scientific">Batrachochytrium salamandrivorans</name>
    <dbReference type="NCBI Taxonomy" id="1357716"/>
    <lineage>
        <taxon>Eukaryota</taxon>
        <taxon>Fungi</taxon>
        <taxon>Fungi incertae sedis</taxon>
        <taxon>Chytridiomycota</taxon>
        <taxon>Chytridiomycota incertae sedis</taxon>
        <taxon>Chytridiomycetes</taxon>
        <taxon>Rhizophydiales</taxon>
        <taxon>Rhizophydiales incertae sedis</taxon>
        <taxon>Batrachochytrium</taxon>
    </lineage>
</organism>
<dbReference type="SUPFAM" id="SSF55129">
    <property type="entry name" value="Ribosomal protein L30p/L7e"/>
    <property type="match status" value="1"/>
</dbReference>
<evidence type="ECO:0000256" key="2">
    <source>
        <dbReference type="ARBA" id="ARBA00022980"/>
    </source>
</evidence>
<comment type="caution">
    <text evidence="6">The sequence shown here is derived from an EMBL/GenBank/DDBJ whole genome shotgun (WGS) entry which is preliminary data.</text>
</comment>
<keyword evidence="3" id="KW-0687">Ribonucleoprotein</keyword>
<name>A0ABQ8F8S4_9FUNG</name>
<dbReference type="InterPro" id="IPR005996">
    <property type="entry name" value="Ribosomal_uL30_bac-type"/>
</dbReference>
<reference evidence="6 7" key="1">
    <citation type="submission" date="2021-02" db="EMBL/GenBank/DDBJ databases">
        <title>Variation within the Batrachochytrium salamandrivorans European outbreak.</title>
        <authorList>
            <person name="Kelly M."/>
            <person name="Pasmans F."/>
            <person name="Shea T.P."/>
            <person name="Munoz J.F."/>
            <person name="Carranza S."/>
            <person name="Cuomo C.A."/>
            <person name="Martel A."/>
        </authorList>
    </citation>
    <scope>NUCLEOTIDE SEQUENCE [LARGE SCALE GENOMIC DNA]</scope>
    <source>
        <strain evidence="6 7">AMFP18/2</strain>
    </source>
</reference>
<dbReference type="EMBL" id="JAFCIX010000339">
    <property type="protein sequence ID" value="KAH6594174.1"/>
    <property type="molecule type" value="Genomic_DNA"/>
</dbReference>
<dbReference type="Gene3D" id="3.30.1390.20">
    <property type="entry name" value="Ribosomal protein L30, ferredoxin-like fold domain"/>
    <property type="match status" value="1"/>
</dbReference>
<keyword evidence="7" id="KW-1185">Reference proteome</keyword>
<sequence>MMWSCVSRSLLQPSDGIASTAVGVVARRLFSNTPTAHYPRMPRKQAPDVTPRFPTAAQLAAPAPQPLQFSRPQRHNYGAGFKPKPLPPNTANRHLTDVETWLPLPTTFSPGQTAESIRCRPTRPDTRLSQAEYPYPYRYFEITLRRGVFGLPKKTKEVIQCLGLHSRHQVVWRLVGPRSTGQILKVKELVNVRLTNTIPELQKLPTGYTKQGSLLKCQPK</sequence>
<protein>
    <recommendedName>
        <fullName evidence="4">Large ribosomal subunit protein uL30m</fullName>
    </recommendedName>
</protein>
<evidence type="ECO:0000256" key="1">
    <source>
        <dbReference type="ARBA" id="ARBA00007594"/>
    </source>
</evidence>